<dbReference type="InterPro" id="IPR049625">
    <property type="entry name" value="Glyco_transf_61_cat"/>
</dbReference>
<dbReference type="eggNOG" id="COG1887">
    <property type="taxonomic scope" value="Bacteria"/>
</dbReference>
<dbReference type="GO" id="GO:0016020">
    <property type="term" value="C:membrane"/>
    <property type="evidence" value="ECO:0007669"/>
    <property type="project" value="InterPro"/>
</dbReference>
<dbReference type="GO" id="GO:0047355">
    <property type="term" value="F:CDP-glycerol glycerophosphotransferase activity"/>
    <property type="evidence" value="ECO:0007669"/>
    <property type="project" value="InterPro"/>
</dbReference>
<accession>C6WV72</accession>
<name>C6WV72_METML</name>
<organism evidence="2 3">
    <name type="scientific">Methylotenera mobilis (strain JLW8 / ATCC BAA-1282 / DSM 17540)</name>
    <dbReference type="NCBI Taxonomy" id="583345"/>
    <lineage>
        <taxon>Bacteria</taxon>
        <taxon>Pseudomonadati</taxon>
        <taxon>Pseudomonadota</taxon>
        <taxon>Betaproteobacteria</taxon>
        <taxon>Nitrosomonadales</taxon>
        <taxon>Methylophilaceae</taxon>
        <taxon>Methylotenera</taxon>
    </lineage>
</organism>
<dbReference type="KEGG" id="mmb:Mmol_0912"/>
<dbReference type="GO" id="GO:0016757">
    <property type="term" value="F:glycosyltransferase activity"/>
    <property type="evidence" value="ECO:0007669"/>
    <property type="project" value="InterPro"/>
</dbReference>
<dbReference type="STRING" id="583345.Mmol_0912"/>
<dbReference type="InterPro" id="IPR007554">
    <property type="entry name" value="Glycerophosphate_synth"/>
</dbReference>
<keyword evidence="2" id="KW-0808">Transferase</keyword>
<dbReference type="eggNOG" id="COG0457">
    <property type="taxonomic scope" value="Bacteria"/>
</dbReference>
<evidence type="ECO:0000313" key="2">
    <source>
        <dbReference type="EMBL" id="ACT47821.1"/>
    </source>
</evidence>
<dbReference type="Pfam" id="PF04464">
    <property type="entry name" value="Glyphos_transf"/>
    <property type="match status" value="1"/>
</dbReference>
<protein>
    <submittedName>
        <fullName evidence="2">CDP-glycerol:poly(Glycerophosphate) glycerophosphotransferase</fullName>
    </submittedName>
</protein>
<gene>
    <name evidence="2" type="ordered locus">Mmol_0912</name>
</gene>
<dbReference type="SUPFAM" id="SSF53756">
    <property type="entry name" value="UDP-Glycosyltransferase/glycogen phosphorylase"/>
    <property type="match status" value="1"/>
</dbReference>
<proteinExistence type="predicted"/>
<dbReference type="Proteomes" id="UP000002742">
    <property type="component" value="Chromosome"/>
</dbReference>
<sequence length="946" mass="107060">MDERKFDIFELGTVDDTVAQFGGKKLKEEVTYITPAIPMFGEPCLNPNVFSSHELTHPAVYSAVVKDVKIIGAAAFPIIQNKSICHQYFSTEYWETSEQATLSCYIKQDQNMIGYRNIKERNNYACSVINLVGNGSYNYAHWMTEFLPQLVLLKEAGTNLSCYKVVVDSRSYPSMLDALFLLGITEDQLIKIDAMSLNTFPEGLWVSPVANVVFQRPNAISSDALHQLAEPQHAIFHPDALIATRNTFLALVAQHDCETAPEKIFIKRFSGRQYHARAVVNEALIQKKLEAEGFVSIDPSTLSFTEQIRVFSKAKYIVSASGAALLNMIWAPVGAKIIVLMNDAKVVNYWYFSNIAFAVGHQLSYVLGKAVNTGNWNDINHADFMIDYQCVCQALNAAGLSVALANITSQEELKQLPVEEVLKHAVQLQHDSLFELATVAYKTILAKVPNHAEANHHFGVMVAQTAGAVDALPMLETAITSKPECEQFWVTYIDALVMSGAIPQVVDALVLGLNFGLAATTAEILGQDIFSQLHTTQADDDKKRLLALVMRLKHARLLNEKQSLSKIKVLFFVLQKSVWKLDTVFRAMLSDPLFDPVMLVCPCVSLQHEEMMAELEGTYQHFQKKGYPVINSYMQETDSWIELQTLAPDLIFFTNPHGITRPEYYDVAYMNYLSCYVPYDHQVSQYNNNQEQYNQCFHNAMWQIFVPHTESKDIFIHTAMTQGANVSVTGYPACEPYVDSILPSTSVWKPQDTNKARFIWAPHHTINSPELPYSNFLRYAELFQQLALQYADTVQWAFKPHPMLKSKLYEYEGWGKEKTDSYYKFWESQPNTQLENGEYQDLFIASDAMIHDSGSFLAEYLYLKKPVLYLVAAVNIKDYLNPFGVQAFDVCEHAYTKEDIICFIDTFSNVPMTKVNMFYQNQIAPYFDGVKPSLKIIADIKLSFGH</sequence>
<dbReference type="eggNOG" id="COG4421">
    <property type="taxonomic scope" value="Bacteria"/>
</dbReference>
<dbReference type="HOGENOM" id="CLU_310753_0_0_4"/>
<dbReference type="EMBL" id="CP001672">
    <property type="protein sequence ID" value="ACT47821.1"/>
    <property type="molecule type" value="Genomic_DNA"/>
</dbReference>
<evidence type="ECO:0000313" key="3">
    <source>
        <dbReference type="Proteomes" id="UP000002742"/>
    </source>
</evidence>
<reference evidence="3" key="1">
    <citation type="submission" date="2009-07" db="EMBL/GenBank/DDBJ databases">
        <title>Complete sequence of Methylotenera mobilis JLW8.</title>
        <authorList>
            <consortium name="US DOE Joint Genome Institute"/>
            <person name="Lucas S."/>
            <person name="Copeland A."/>
            <person name="Lapidus A."/>
            <person name="Glavina del Rio T."/>
            <person name="Tice H."/>
            <person name="Bruce D."/>
            <person name="Goodwin L."/>
            <person name="Pitluck S."/>
            <person name="LaButti K.M."/>
            <person name="Clum A."/>
            <person name="Larimer F."/>
            <person name="Land M."/>
            <person name="Hauser L."/>
            <person name="Kyrpides N."/>
            <person name="Mikhailova N."/>
            <person name="Kayluzhnaya M."/>
            <person name="Chistoserdova L."/>
        </authorList>
    </citation>
    <scope>NUCLEOTIDE SEQUENCE [LARGE SCALE GENOMIC DNA]</scope>
    <source>
        <strain evidence="3">JLW8 / ATCC BAA-1282 / DSM 17540</strain>
    </source>
</reference>
<reference evidence="2 3" key="2">
    <citation type="journal article" date="2011" name="J. Bacteriol.">
        <title>Genomes of three methylotrophs from a single niche uncover genetic and metabolic divergence of Methylophilaceae.</title>
        <authorList>
            <person name="Lapidus A."/>
            <person name="Clum A."/>
            <person name="Labutti K."/>
            <person name="Kaluzhnaya M.G."/>
            <person name="Lim S."/>
            <person name="Beck D.A."/>
            <person name="Glavina Del Rio T."/>
            <person name="Nolan M."/>
            <person name="Mavromatis K."/>
            <person name="Huntemann M."/>
            <person name="Lucas S."/>
            <person name="Lidstrom M.E."/>
            <person name="Ivanova N."/>
            <person name="Chistoserdova L."/>
        </authorList>
    </citation>
    <scope>NUCLEOTIDE SEQUENCE [LARGE SCALE GENOMIC DNA]</scope>
    <source>
        <strain evidence="3">JLW8 / ATCC BAA-1282 / DSM 17540</strain>
    </source>
</reference>
<evidence type="ECO:0000259" key="1">
    <source>
        <dbReference type="Pfam" id="PF04577"/>
    </source>
</evidence>
<feature type="domain" description="Glycosyltransferase 61 catalytic" evidence="1">
    <location>
        <begin position="139"/>
        <end position="338"/>
    </location>
</feature>
<dbReference type="Pfam" id="PF04577">
    <property type="entry name" value="Glyco_transf_61"/>
    <property type="match status" value="1"/>
</dbReference>
<dbReference type="Gene3D" id="3.40.50.12580">
    <property type="match status" value="1"/>
</dbReference>
<dbReference type="AlphaFoldDB" id="C6WV72"/>
<keyword evidence="3" id="KW-1185">Reference proteome</keyword>
<dbReference type="InterPro" id="IPR043148">
    <property type="entry name" value="TagF_C"/>
</dbReference>